<keyword evidence="3 4" id="KW-0560">Oxidoreductase</keyword>
<dbReference type="Pfam" id="PF02558">
    <property type="entry name" value="ApbA"/>
    <property type="match status" value="1"/>
</dbReference>
<comment type="catalytic activity">
    <reaction evidence="4">
        <text>(R)-pantoate + NADP(+) = 2-dehydropantoate + NADPH + H(+)</text>
        <dbReference type="Rhea" id="RHEA:16233"/>
        <dbReference type="ChEBI" id="CHEBI:11561"/>
        <dbReference type="ChEBI" id="CHEBI:15378"/>
        <dbReference type="ChEBI" id="CHEBI:15980"/>
        <dbReference type="ChEBI" id="CHEBI:57783"/>
        <dbReference type="ChEBI" id="CHEBI:58349"/>
        <dbReference type="EC" id="1.1.1.169"/>
    </reaction>
</comment>
<protein>
    <recommendedName>
        <fullName evidence="4">2-dehydropantoate 2-reductase</fullName>
        <ecNumber evidence="4">1.1.1.169</ecNumber>
    </recommendedName>
    <alternativeName>
        <fullName evidence="4">Ketopantoate reductase</fullName>
    </alternativeName>
</protein>
<dbReference type="AlphaFoldDB" id="A0A239CBY4"/>
<dbReference type="EMBL" id="FZOJ01000005">
    <property type="protein sequence ID" value="SNS17756.1"/>
    <property type="molecule type" value="Genomic_DNA"/>
</dbReference>
<dbReference type="Proteomes" id="UP000198304">
    <property type="component" value="Unassembled WGS sequence"/>
</dbReference>
<evidence type="ECO:0000256" key="3">
    <source>
        <dbReference type="ARBA" id="ARBA00023002"/>
    </source>
</evidence>
<dbReference type="InterPro" id="IPR008927">
    <property type="entry name" value="6-PGluconate_DH-like_C_sf"/>
</dbReference>
<evidence type="ECO:0000259" key="5">
    <source>
        <dbReference type="Pfam" id="PF02558"/>
    </source>
</evidence>
<dbReference type="OrthoDB" id="9772736at2"/>
<dbReference type="RefSeq" id="WP_089282168.1">
    <property type="nucleotide sequence ID" value="NZ_FZOJ01000005.1"/>
</dbReference>
<dbReference type="InterPro" id="IPR051402">
    <property type="entry name" value="KPR-Related"/>
</dbReference>
<dbReference type="GO" id="GO:0005737">
    <property type="term" value="C:cytoplasm"/>
    <property type="evidence" value="ECO:0007669"/>
    <property type="project" value="TreeGrafter"/>
</dbReference>
<comment type="function">
    <text evidence="4">Catalyzes the NADPH-dependent reduction of ketopantoate into pantoic acid.</text>
</comment>
<dbReference type="InterPro" id="IPR013752">
    <property type="entry name" value="KPA_reductase"/>
</dbReference>
<evidence type="ECO:0000259" key="6">
    <source>
        <dbReference type="Pfam" id="PF08546"/>
    </source>
</evidence>
<dbReference type="InterPro" id="IPR036291">
    <property type="entry name" value="NAD(P)-bd_dom_sf"/>
</dbReference>
<dbReference type="InterPro" id="IPR003710">
    <property type="entry name" value="ApbA"/>
</dbReference>
<comment type="pathway">
    <text evidence="4">Cofactor biosynthesis; (R)-pantothenate biosynthesis; (R)-pantoate from 3-methyl-2-oxobutanoate: step 2/2.</text>
</comment>
<dbReference type="GO" id="GO:0008677">
    <property type="term" value="F:2-dehydropantoate 2-reductase activity"/>
    <property type="evidence" value="ECO:0007669"/>
    <property type="project" value="UniProtKB-EC"/>
</dbReference>
<evidence type="ECO:0000256" key="1">
    <source>
        <dbReference type="ARBA" id="ARBA00007870"/>
    </source>
</evidence>
<dbReference type="UniPathway" id="UPA00028">
    <property type="reaction ID" value="UER00004"/>
</dbReference>
<dbReference type="PANTHER" id="PTHR21708">
    <property type="entry name" value="PROBABLE 2-DEHYDROPANTOATE 2-REDUCTASE"/>
    <property type="match status" value="1"/>
</dbReference>
<feature type="domain" description="Ketopantoate reductase N-terminal" evidence="5">
    <location>
        <begin position="3"/>
        <end position="151"/>
    </location>
</feature>
<dbReference type="NCBIfam" id="TIGR00745">
    <property type="entry name" value="apbA_panE"/>
    <property type="match status" value="1"/>
</dbReference>
<evidence type="ECO:0000313" key="8">
    <source>
        <dbReference type="Proteomes" id="UP000198304"/>
    </source>
</evidence>
<dbReference type="SUPFAM" id="SSF48179">
    <property type="entry name" value="6-phosphogluconate dehydrogenase C-terminal domain-like"/>
    <property type="match status" value="1"/>
</dbReference>
<dbReference type="InterPro" id="IPR013328">
    <property type="entry name" value="6PGD_dom2"/>
</dbReference>
<dbReference type="Pfam" id="PF08546">
    <property type="entry name" value="ApbA_C"/>
    <property type="match status" value="1"/>
</dbReference>
<accession>A0A239CBY4</accession>
<evidence type="ECO:0000313" key="7">
    <source>
        <dbReference type="EMBL" id="SNS17756.1"/>
    </source>
</evidence>
<proteinExistence type="inferred from homology"/>
<organism evidence="7 8">
    <name type="scientific">Anaerovirgula multivorans</name>
    <dbReference type="NCBI Taxonomy" id="312168"/>
    <lineage>
        <taxon>Bacteria</taxon>
        <taxon>Bacillati</taxon>
        <taxon>Bacillota</taxon>
        <taxon>Clostridia</taxon>
        <taxon>Peptostreptococcales</taxon>
        <taxon>Natronincolaceae</taxon>
        <taxon>Anaerovirgula</taxon>
    </lineage>
</organism>
<dbReference type="PANTHER" id="PTHR21708:SF26">
    <property type="entry name" value="2-DEHYDROPANTOATE 2-REDUCTASE"/>
    <property type="match status" value="1"/>
</dbReference>
<reference evidence="8" key="1">
    <citation type="submission" date="2017-06" db="EMBL/GenBank/DDBJ databases">
        <authorList>
            <person name="Varghese N."/>
            <person name="Submissions S."/>
        </authorList>
    </citation>
    <scope>NUCLEOTIDE SEQUENCE [LARGE SCALE GENOMIC DNA]</scope>
    <source>
        <strain evidence="8">SCA</strain>
    </source>
</reference>
<dbReference type="InterPro" id="IPR013332">
    <property type="entry name" value="KPR_N"/>
</dbReference>
<dbReference type="Gene3D" id="3.40.50.720">
    <property type="entry name" value="NAD(P)-binding Rossmann-like Domain"/>
    <property type="match status" value="1"/>
</dbReference>
<dbReference type="SUPFAM" id="SSF51735">
    <property type="entry name" value="NAD(P)-binding Rossmann-fold domains"/>
    <property type="match status" value="1"/>
</dbReference>
<comment type="similarity">
    <text evidence="1 4">Belongs to the ketopantoate reductase family.</text>
</comment>
<evidence type="ECO:0000256" key="2">
    <source>
        <dbReference type="ARBA" id="ARBA00022857"/>
    </source>
</evidence>
<keyword evidence="4" id="KW-0566">Pantothenate biosynthesis</keyword>
<gene>
    <name evidence="7" type="ORF">SAMN05446037_1005128</name>
</gene>
<dbReference type="Gene3D" id="1.10.1040.10">
    <property type="entry name" value="N-(1-d-carboxylethyl)-l-norvaline Dehydrogenase, domain 2"/>
    <property type="match status" value="1"/>
</dbReference>
<evidence type="ECO:0000256" key="4">
    <source>
        <dbReference type="RuleBase" id="RU362068"/>
    </source>
</evidence>
<sequence>MKYLIIGAGGTGGCIGGYLADRGKDVTLVARGEHLKAIKENGLVVHSTRRDNIHLKNVKAFSSAEVVDKFDVIFVCVKGYSLHDTIPTIIKASHEKTLVIPILNTLRAGEKLEKALPGITVLDGCIYISAYISAPGEITQGIKIFRVVFGPRENSKVDRALLQKIQEDLIESGIDGVLSDDISRDIFKKFTFTSACASTGAYFDIMAGKMQKEGKYRETFVSLLQELQKIANGLCIQLDCDLIEESLNILAGLALDTTASMQKDMKAGTKSEKEELIFDVVDIAEKYGIDVPNYYKIAKYFGYDRT</sequence>
<dbReference type="EC" id="1.1.1.169" evidence="4"/>
<dbReference type="GO" id="GO:0015940">
    <property type="term" value="P:pantothenate biosynthetic process"/>
    <property type="evidence" value="ECO:0007669"/>
    <property type="project" value="UniProtKB-UniPathway"/>
</dbReference>
<feature type="domain" description="Ketopantoate reductase C-terminal" evidence="6">
    <location>
        <begin position="181"/>
        <end position="294"/>
    </location>
</feature>
<name>A0A239CBY4_9FIRM</name>
<keyword evidence="2 4" id="KW-0521">NADP</keyword>
<keyword evidence="8" id="KW-1185">Reference proteome</keyword>